<dbReference type="EMBL" id="CP013729">
    <property type="protein sequence ID" value="ALV07537.1"/>
    <property type="molecule type" value="Genomic_DNA"/>
</dbReference>
<dbReference type="EC" id="3.4.24.-" evidence="7"/>
<dbReference type="PRINTS" id="PR00730">
    <property type="entry name" value="THERMOLYSIN"/>
</dbReference>
<dbReference type="PANTHER" id="PTHR43579">
    <property type="match status" value="1"/>
</dbReference>
<evidence type="ECO:0000256" key="4">
    <source>
        <dbReference type="ARBA" id="ARBA00022801"/>
    </source>
</evidence>
<comment type="similarity">
    <text evidence="1 7">Belongs to the peptidase M4 family.</text>
</comment>
<evidence type="ECO:0000256" key="1">
    <source>
        <dbReference type="ARBA" id="ARBA00009388"/>
    </source>
</evidence>
<reference evidence="8 9" key="1">
    <citation type="submission" date="2015-12" db="EMBL/GenBank/DDBJ databases">
        <title>Complete genome of Roseateles depolymerans KCTC 42856.</title>
        <authorList>
            <person name="Kim K.M."/>
        </authorList>
    </citation>
    <scope>NUCLEOTIDE SEQUENCE [LARGE SCALE GENOMIC DNA]</scope>
    <source>
        <strain evidence="8 9">KCTC 42856</strain>
    </source>
</reference>
<keyword evidence="4 7" id="KW-0378">Hydrolase</keyword>
<dbReference type="STRING" id="76731.RD2015_3076"/>
<keyword evidence="2 7" id="KW-0645">Protease</keyword>
<dbReference type="PATRIC" id="fig|76731.3.peg.3152"/>
<dbReference type="Gene3D" id="1.10.390.10">
    <property type="entry name" value="Neutral Protease Domain 2"/>
    <property type="match status" value="1"/>
</dbReference>
<evidence type="ECO:0000256" key="5">
    <source>
        <dbReference type="ARBA" id="ARBA00022833"/>
    </source>
</evidence>
<comment type="function">
    <text evidence="7">Extracellular zinc metalloprotease.</text>
</comment>
<dbReference type="KEGG" id="rdp:RD2015_3076"/>
<dbReference type="InterPro" id="IPR001570">
    <property type="entry name" value="Peptidase_M4_C_domain"/>
</dbReference>
<evidence type="ECO:0000256" key="6">
    <source>
        <dbReference type="ARBA" id="ARBA00023049"/>
    </source>
</evidence>
<dbReference type="AlphaFoldDB" id="A0A0U2U679"/>
<dbReference type="OrthoDB" id="5378341at2"/>
<dbReference type="GO" id="GO:0006508">
    <property type="term" value="P:proteolysis"/>
    <property type="evidence" value="ECO:0007669"/>
    <property type="project" value="UniProtKB-KW"/>
</dbReference>
<evidence type="ECO:0000256" key="3">
    <source>
        <dbReference type="ARBA" id="ARBA00022723"/>
    </source>
</evidence>
<dbReference type="InterPro" id="IPR027268">
    <property type="entry name" value="Peptidase_M4/M1_CTD_sf"/>
</dbReference>
<dbReference type="RefSeq" id="WP_058935635.1">
    <property type="nucleotide sequence ID" value="NZ_CP013729.1"/>
</dbReference>
<evidence type="ECO:0000256" key="2">
    <source>
        <dbReference type="ARBA" id="ARBA00022670"/>
    </source>
</evidence>
<dbReference type="GO" id="GO:0046872">
    <property type="term" value="F:metal ion binding"/>
    <property type="evidence" value="ECO:0007669"/>
    <property type="project" value="UniProtKB-UniRule"/>
</dbReference>
<dbReference type="InterPro" id="IPR052759">
    <property type="entry name" value="Metalloprotease_M4"/>
</dbReference>
<dbReference type="CDD" id="cd09597">
    <property type="entry name" value="M4_TLP"/>
    <property type="match status" value="1"/>
</dbReference>
<evidence type="ECO:0000313" key="9">
    <source>
        <dbReference type="Proteomes" id="UP000060699"/>
    </source>
</evidence>
<keyword evidence="7" id="KW-0964">Secreted</keyword>
<keyword evidence="9" id="KW-1185">Reference proteome</keyword>
<protein>
    <recommendedName>
        <fullName evidence="7">Neutral metalloproteinase</fullName>
        <ecNumber evidence="7">3.4.24.-</ecNumber>
    </recommendedName>
</protein>
<dbReference type="InterPro" id="IPR013856">
    <property type="entry name" value="Peptidase_M4_domain"/>
</dbReference>
<evidence type="ECO:0000313" key="8">
    <source>
        <dbReference type="EMBL" id="ALV07537.1"/>
    </source>
</evidence>
<proteinExistence type="inferred from homology"/>
<dbReference type="Pfam" id="PF01447">
    <property type="entry name" value="Peptidase_M4"/>
    <property type="match status" value="1"/>
</dbReference>
<dbReference type="Gene3D" id="3.10.170.10">
    <property type="match status" value="1"/>
</dbReference>
<name>A0A0U2U679_9BURK</name>
<gene>
    <name evidence="8" type="ORF">RD2015_3076</name>
</gene>
<sequence>MACQHHHRHSLFCVLPPYVLDQILQNGTPAQRAAALRTKSVDHTFRSLRLSALGQQSQRKRAPSAAAVTSPVQPVKRRTIYNADHTETLPGTLVRAEGQAPTGDVAADEAYDGLGATFDFFAEVYQRNSIDDAGLALEATVHFGKDYNNAFWNSVQMVFGDGDGELFNRFTIALDVIGHELSHGVTEDEAQLQYFNQSGALNESMSDVFGSLIKQYHLKQTADQADWLIGAGLFTSKVKGVALRSMKDPGSAFDDPVLGKDPQPKHMSQFVNTFEDNGGVHINSGIPNHAFYQVATRIGGPAWAHAGRIWYQALRDARLKPNANFLAFARVTLEVATTLYGADSAQRKAVLEGWAAVGITL</sequence>
<dbReference type="PANTHER" id="PTHR43579:SF1">
    <property type="entry name" value="NEUTRAL METALLOPROTEINASE"/>
    <property type="match status" value="1"/>
</dbReference>
<dbReference type="InterPro" id="IPR023612">
    <property type="entry name" value="Peptidase_M4"/>
</dbReference>
<organism evidence="8 9">
    <name type="scientific">Roseateles depolymerans</name>
    <dbReference type="NCBI Taxonomy" id="76731"/>
    <lineage>
        <taxon>Bacteria</taxon>
        <taxon>Pseudomonadati</taxon>
        <taxon>Pseudomonadota</taxon>
        <taxon>Betaproteobacteria</taxon>
        <taxon>Burkholderiales</taxon>
        <taxon>Sphaerotilaceae</taxon>
        <taxon>Roseateles</taxon>
    </lineage>
</organism>
<dbReference type="Pfam" id="PF02868">
    <property type="entry name" value="Peptidase_M4_C"/>
    <property type="match status" value="1"/>
</dbReference>
<dbReference type="GO" id="GO:0004222">
    <property type="term" value="F:metalloendopeptidase activity"/>
    <property type="evidence" value="ECO:0007669"/>
    <property type="project" value="UniProtKB-UniRule"/>
</dbReference>
<comment type="subcellular location">
    <subcellularLocation>
        <location evidence="7">Secreted</location>
    </subcellularLocation>
</comment>
<accession>A0A0U2U679</accession>
<comment type="cofactor">
    <cofactor evidence="7">
        <name>Zn(2+)</name>
        <dbReference type="ChEBI" id="CHEBI:29105"/>
    </cofactor>
</comment>
<keyword evidence="5 7" id="KW-0862">Zinc</keyword>
<dbReference type="GO" id="GO:0005576">
    <property type="term" value="C:extracellular region"/>
    <property type="evidence" value="ECO:0007669"/>
    <property type="project" value="UniProtKB-SubCell"/>
</dbReference>
<evidence type="ECO:0000256" key="7">
    <source>
        <dbReference type="RuleBase" id="RU366073"/>
    </source>
</evidence>
<keyword evidence="3" id="KW-0479">Metal-binding</keyword>
<dbReference type="Proteomes" id="UP000060699">
    <property type="component" value="Chromosome"/>
</dbReference>
<keyword evidence="6 7" id="KW-0482">Metalloprotease</keyword>
<dbReference type="SUPFAM" id="SSF55486">
    <property type="entry name" value="Metalloproteases ('zincins'), catalytic domain"/>
    <property type="match status" value="1"/>
</dbReference>